<reference evidence="2 3" key="1">
    <citation type="journal article" date="2008" name="PLoS ONE">
        <title>Comparative analysis of Acinetobacters: three genomes for three lifestyles.</title>
        <authorList>
            <person name="Vallenet D."/>
            <person name="Nordmann P."/>
            <person name="Barbe V."/>
            <person name="Poirel L."/>
            <person name="Mangenot S."/>
            <person name="Bataille E."/>
            <person name="Dossat C."/>
            <person name="Gas S."/>
            <person name="Kreimeyer A."/>
            <person name="Lenoble P."/>
            <person name="Oztas S."/>
            <person name="Poulain J."/>
            <person name="Segurens B."/>
            <person name="Robert C."/>
            <person name="Abergel C."/>
            <person name="Claverie J.M."/>
            <person name="Raoult D."/>
            <person name="Medigue C."/>
            <person name="Weissenbach J."/>
            <person name="Cruveiller S."/>
        </authorList>
    </citation>
    <scope>NUCLEOTIDE SEQUENCE [LARGE SCALE GENOMIC DNA]</scope>
    <source>
        <strain evidence="2 3">SDF</strain>
    </source>
</reference>
<dbReference type="Pfam" id="PF08346">
    <property type="entry name" value="AntA"/>
    <property type="match status" value="1"/>
</dbReference>
<feature type="domain" description="AntA/AntB antirepressor" evidence="1">
    <location>
        <begin position="61"/>
        <end position="135"/>
    </location>
</feature>
<dbReference type="PANTHER" id="PTHR36180">
    <property type="entry name" value="DNA-BINDING PROTEIN-RELATED-RELATED"/>
    <property type="match status" value="1"/>
</dbReference>
<dbReference type="HOGENOM" id="CLU_846293_0_0_6"/>
<accession>B0VU59</accession>
<protein>
    <recommendedName>
        <fullName evidence="1">AntA/AntB antirepressor domain-containing protein</fullName>
    </recommendedName>
</protein>
<evidence type="ECO:0000313" key="2">
    <source>
        <dbReference type="EMBL" id="CAP00396.1"/>
    </source>
</evidence>
<dbReference type="BioCyc" id="ABAU509170:GCL9-842-MONOMER"/>
<dbReference type="EMBL" id="CU468230">
    <property type="protein sequence ID" value="CAP00396.1"/>
    <property type="molecule type" value="Genomic_DNA"/>
</dbReference>
<dbReference type="AlphaFoldDB" id="B0VU59"/>
<dbReference type="InterPro" id="IPR013557">
    <property type="entry name" value="AntA/B_antirep"/>
</dbReference>
<gene>
    <name evidence="2" type="ordered locus">ABSDF1044</name>
</gene>
<dbReference type="KEGG" id="abm:ABSDF1044"/>
<organism evidence="2 3">
    <name type="scientific">Acinetobacter baumannii (strain SDF)</name>
    <dbReference type="NCBI Taxonomy" id="509170"/>
    <lineage>
        <taxon>Bacteria</taxon>
        <taxon>Pseudomonadati</taxon>
        <taxon>Pseudomonadota</taxon>
        <taxon>Gammaproteobacteria</taxon>
        <taxon>Moraxellales</taxon>
        <taxon>Moraxellaceae</taxon>
        <taxon>Acinetobacter</taxon>
        <taxon>Acinetobacter calcoaceticus/baumannii complex</taxon>
    </lineage>
</organism>
<evidence type="ECO:0000259" key="1">
    <source>
        <dbReference type="Pfam" id="PF08346"/>
    </source>
</evidence>
<sequence>MKSTDNKKARDFGEQGLIDVNTGILTMTIVAEKIDLQHTLTGDQVLDLVEVDIGGDKQFAVDARSLHSFLEVGRDFTTWIKARIAKYSFIKEVDYTIVESLSSPKQGSSKSRQQKQTDYFLTLDMGKQLSMVENNEKGHEARRYFLRCEKLAFEAMKEKFMGGAIETRKVISPEQKDSLQKIVDAKVNGNHGLRAQVWTRHNRHFKINSYHELLAIHFEDSVQYLLSMELKGKVENPLVPMQVNNEPWIDTDVQFLMFFVPTISKIIKNDIYPALSILRSDCAAQVIGITQEMAAHANSLNRRALKHGMTHYSQLGGQPIHTIEWYLS</sequence>
<dbReference type="Proteomes" id="UP000001741">
    <property type="component" value="Chromosome"/>
</dbReference>
<name>B0VU59_ACIBS</name>
<dbReference type="PANTHER" id="PTHR36180:SF1">
    <property type="entry name" value="ANTA_ANTB ANTIREPRESSOR DOMAIN-CONTAINING PROTEIN"/>
    <property type="match status" value="1"/>
</dbReference>
<evidence type="ECO:0000313" key="3">
    <source>
        <dbReference type="Proteomes" id="UP000001741"/>
    </source>
</evidence>
<proteinExistence type="predicted"/>